<dbReference type="Proteomes" id="UP000247973">
    <property type="component" value="Unassembled WGS sequence"/>
</dbReference>
<evidence type="ECO:0000313" key="1">
    <source>
        <dbReference type="EMBL" id="PXV58446.1"/>
    </source>
</evidence>
<protein>
    <submittedName>
        <fullName evidence="1">Lipopolysaccharide kinase (Kdo/WaaP) family protein</fullName>
    </submittedName>
</protein>
<proteinExistence type="predicted"/>
<comment type="caution">
    <text evidence="1">The sequence shown here is derived from an EMBL/GenBank/DDBJ whole genome shotgun (WGS) entry which is preliminary data.</text>
</comment>
<name>A0A2V3PPN4_9BACT</name>
<organism evidence="1 2">
    <name type="scientific">Dysgonomonas alginatilytica</name>
    <dbReference type="NCBI Taxonomy" id="1605892"/>
    <lineage>
        <taxon>Bacteria</taxon>
        <taxon>Pseudomonadati</taxon>
        <taxon>Bacteroidota</taxon>
        <taxon>Bacteroidia</taxon>
        <taxon>Bacteroidales</taxon>
        <taxon>Dysgonomonadaceae</taxon>
        <taxon>Dysgonomonas</taxon>
    </lineage>
</organism>
<dbReference type="SUPFAM" id="SSF56112">
    <property type="entry name" value="Protein kinase-like (PK-like)"/>
    <property type="match status" value="1"/>
</dbReference>
<reference evidence="1 2" key="1">
    <citation type="submission" date="2018-03" db="EMBL/GenBank/DDBJ databases">
        <title>Genomic Encyclopedia of Archaeal and Bacterial Type Strains, Phase II (KMG-II): from individual species to whole genera.</title>
        <authorList>
            <person name="Goeker M."/>
        </authorList>
    </citation>
    <scope>NUCLEOTIDE SEQUENCE [LARGE SCALE GENOMIC DNA]</scope>
    <source>
        <strain evidence="1 2">DSM 100214</strain>
    </source>
</reference>
<dbReference type="InterPro" id="IPR011009">
    <property type="entry name" value="Kinase-like_dom_sf"/>
</dbReference>
<dbReference type="Gene3D" id="1.10.510.10">
    <property type="entry name" value="Transferase(Phosphotransferase) domain 1"/>
    <property type="match status" value="1"/>
</dbReference>
<dbReference type="RefSeq" id="WP_110312626.1">
    <property type="nucleotide sequence ID" value="NZ_QICL01000047.1"/>
</dbReference>
<accession>A0A2V3PPN4</accession>
<keyword evidence="2" id="KW-1185">Reference proteome</keyword>
<dbReference type="AlphaFoldDB" id="A0A2V3PPN4"/>
<gene>
    <name evidence="1" type="ORF">CLV62_14715</name>
</gene>
<dbReference type="EMBL" id="QICL01000047">
    <property type="protein sequence ID" value="PXV58446.1"/>
    <property type="molecule type" value="Genomic_DNA"/>
</dbReference>
<sequence length="257" mass="30441">MLKIKVAINPKYGYLKEFIGNLPSNFDTQGEVLFGGRNIIREISTKDLRLNVKSFKVPNIINQFVYDNFRVSKARRSFEYANILLERGINTPDPVAYLECKQGIRFMQSYYISIQEEFDGLMREFKTGELIGRENLLSQFARFTANMHQKEILHLDYSPGNILYKKEDKTYHFYLVDLNRMYFGDISMDLGCRSFRRLWGNDEMIKFIASEYAKARNFDVDKCIELTLLYHKKFWEYFTKKHPDKKAYTLTPPITND</sequence>
<dbReference type="OrthoDB" id="9773772at2"/>
<keyword evidence="1" id="KW-0808">Transferase</keyword>
<dbReference type="GO" id="GO:0016301">
    <property type="term" value="F:kinase activity"/>
    <property type="evidence" value="ECO:0007669"/>
    <property type="project" value="UniProtKB-KW"/>
</dbReference>
<evidence type="ECO:0000313" key="2">
    <source>
        <dbReference type="Proteomes" id="UP000247973"/>
    </source>
</evidence>
<keyword evidence="1" id="KW-0418">Kinase</keyword>
<dbReference type="Pfam" id="PF06293">
    <property type="entry name" value="Kdo"/>
    <property type="match status" value="1"/>
</dbReference>